<feature type="region of interest" description="Disordered" evidence="4">
    <location>
        <begin position="729"/>
        <end position="763"/>
    </location>
</feature>
<dbReference type="AlphaFoldDB" id="A0A9P0F2F4"/>
<feature type="compositionally biased region" description="Polar residues" evidence="4">
    <location>
        <begin position="530"/>
        <end position="552"/>
    </location>
</feature>
<dbReference type="InterPro" id="IPR051105">
    <property type="entry name" value="WWC/KIBRA_Hippo_Reg"/>
</dbReference>
<dbReference type="InterPro" id="IPR001202">
    <property type="entry name" value="WW_dom"/>
</dbReference>
<dbReference type="InterPro" id="IPR036020">
    <property type="entry name" value="WW_dom_sf"/>
</dbReference>
<dbReference type="EMBL" id="OU963864">
    <property type="protein sequence ID" value="CAH0386846.1"/>
    <property type="molecule type" value="Genomic_DNA"/>
</dbReference>
<feature type="compositionally biased region" description="Polar residues" evidence="4">
    <location>
        <begin position="112"/>
        <end position="127"/>
    </location>
</feature>
<feature type="region of interest" description="Disordered" evidence="4">
    <location>
        <begin position="530"/>
        <end position="613"/>
    </location>
</feature>
<feature type="region of interest" description="Disordered" evidence="4">
    <location>
        <begin position="374"/>
        <end position="487"/>
    </location>
</feature>
<dbReference type="PANTHER" id="PTHR14791:SF29">
    <property type="entry name" value="PROTEIN KIBRA"/>
    <property type="match status" value="1"/>
</dbReference>
<dbReference type="SUPFAM" id="SSF51045">
    <property type="entry name" value="WW domain"/>
    <property type="match status" value="2"/>
</dbReference>
<accession>A0A9P0F2F4</accession>
<dbReference type="CDD" id="cd00201">
    <property type="entry name" value="WW"/>
    <property type="match status" value="2"/>
</dbReference>
<dbReference type="Proteomes" id="UP001152759">
    <property type="component" value="Chromosome 3"/>
</dbReference>
<feature type="domain" description="WW" evidence="6">
    <location>
        <begin position="502"/>
        <end position="535"/>
    </location>
</feature>
<feature type="region of interest" description="Disordered" evidence="4">
    <location>
        <begin position="35"/>
        <end position="57"/>
    </location>
</feature>
<feature type="domain" description="WW" evidence="6">
    <location>
        <begin position="678"/>
        <end position="711"/>
    </location>
</feature>
<reference evidence="7" key="1">
    <citation type="submission" date="2021-12" db="EMBL/GenBank/DDBJ databases">
        <authorList>
            <person name="King R."/>
        </authorList>
    </citation>
    <scope>NUCLEOTIDE SEQUENCE</scope>
</reference>
<feature type="compositionally biased region" description="Low complexity" evidence="4">
    <location>
        <begin position="568"/>
        <end position="578"/>
    </location>
</feature>
<feature type="compositionally biased region" description="Basic residues" evidence="4">
    <location>
        <begin position="128"/>
        <end position="142"/>
    </location>
</feature>
<sequence>MGWWWWWFGGLSLSCLAQSEPIDLDSVYKLASPKDKDNVAGNRNNNHNHINHQQHHSQSNIYVSSNNLHSKELSAKRTYLKRSDEPMKIHPAPDSPPAPQSQAPPAAPAPPTQGSSESESDNENLIKSSKKGWRLLRKKNKRTSPGPEIQLPNGEAASDSDSKHSRKELITWNSHETRCQLTKDPSSEYYPIWINNNDQSVKNENHENGYETLYPSEEPPPLPPRTFSPRHRPLERSKAIQPPPPPPPPPEVSRKHKPVKYSADLLRPCLPPKPKKTEFSSVDELFSLSSIDTNSFEEHAPTISPTPGSAPRQGVAPLATPELEETPLVNLESIPNSVLLSSPELLDRLTCRLATASSQDCDISLTTAEVPVLNGHVEDPARGTNGRTSDSGESVLSPDGCAAADPEVELVNGTDEDSGGSVRREVESLNSSSAESVESAESIPGLEPVSLSTPLEPPLRAHKPLSRQYSDQVPGEPAVSAAEQAAVPDSGRAALANAERGNAAPRDWEARIDSHGRVFYIDHVNRTTTWQRPTQSSTSRVRPVNNDLQRQQLLDRRTITSRAALDDGGSSSGSPSTSAEGMETSQSPSQSTSADSSCSSSSSGSGSGSGSELTFNQPPALKFLARPDFFSDALTLYNRNSSLKHMISKIRRDPSAFGRYQHNRDLVALVNIFAENSRELPRGWEAKCDKNGKQFFIDHTSKTTTFIDPRVPTEAPYLCPLKLWSSPLGGARRRSPSVGDQDMSLSKSPVAPVPPPRSPAPGAVSRLQPEIPTAYNDKVVAFLRQPNIIDILRERHSPLGSNQGLRDKVNAVRVEGTAALDRLSDDIDLTILLR</sequence>
<feature type="chain" id="PRO_5040149249" description="WW domain-containing protein" evidence="5">
    <location>
        <begin position="20"/>
        <end position="834"/>
    </location>
</feature>
<feature type="compositionally biased region" description="Basic and acidic residues" evidence="4">
    <location>
        <begin position="160"/>
        <end position="169"/>
    </location>
</feature>
<keyword evidence="5" id="KW-0732">Signal</keyword>
<keyword evidence="2" id="KW-0963">Cytoplasm</keyword>
<evidence type="ECO:0000256" key="1">
    <source>
        <dbReference type="ARBA" id="ARBA00004496"/>
    </source>
</evidence>
<evidence type="ECO:0000256" key="3">
    <source>
        <dbReference type="ARBA" id="ARBA00022553"/>
    </source>
</evidence>
<proteinExistence type="predicted"/>
<evidence type="ECO:0000259" key="6">
    <source>
        <dbReference type="PROSITE" id="PS50020"/>
    </source>
</evidence>
<feature type="compositionally biased region" description="Pro residues" evidence="4">
    <location>
        <begin position="217"/>
        <end position="226"/>
    </location>
</feature>
<dbReference type="SMART" id="SM00456">
    <property type="entry name" value="WW"/>
    <property type="match status" value="2"/>
</dbReference>
<gene>
    <name evidence="7" type="ORF">BEMITA_LOCUS5912</name>
</gene>
<feature type="region of interest" description="Disordered" evidence="4">
    <location>
        <begin position="86"/>
        <end position="176"/>
    </location>
</feature>
<feature type="compositionally biased region" description="Low complexity" evidence="4">
    <location>
        <begin position="428"/>
        <end position="442"/>
    </location>
</feature>
<feature type="compositionally biased region" description="Pro residues" evidence="4">
    <location>
        <begin position="241"/>
        <end position="251"/>
    </location>
</feature>
<keyword evidence="8" id="KW-1185">Reference proteome</keyword>
<feature type="region of interest" description="Disordered" evidence="4">
    <location>
        <begin position="198"/>
        <end position="275"/>
    </location>
</feature>
<dbReference type="GO" id="GO:0005737">
    <property type="term" value="C:cytoplasm"/>
    <property type="evidence" value="ECO:0007669"/>
    <property type="project" value="UniProtKB-SubCell"/>
</dbReference>
<dbReference type="Pfam" id="PF00397">
    <property type="entry name" value="WW"/>
    <property type="match status" value="1"/>
</dbReference>
<dbReference type="PROSITE" id="PS50020">
    <property type="entry name" value="WW_DOMAIN_2"/>
    <property type="match status" value="2"/>
</dbReference>
<protein>
    <recommendedName>
        <fullName evidence="6">WW domain-containing protein</fullName>
    </recommendedName>
</protein>
<dbReference type="PROSITE" id="PS01159">
    <property type="entry name" value="WW_DOMAIN_1"/>
    <property type="match status" value="2"/>
</dbReference>
<dbReference type="Gene3D" id="2.20.70.10">
    <property type="match status" value="2"/>
</dbReference>
<feature type="signal peptide" evidence="5">
    <location>
        <begin position="1"/>
        <end position="19"/>
    </location>
</feature>
<comment type="subcellular location">
    <subcellularLocation>
        <location evidence="1">Cytoplasm</location>
    </subcellularLocation>
</comment>
<dbReference type="InterPro" id="IPR040524">
    <property type="entry name" value="HECW1_helix"/>
</dbReference>
<keyword evidence="3" id="KW-0597">Phosphoprotein</keyword>
<name>A0A9P0F2F4_BEMTA</name>
<feature type="compositionally biased region" description="Low complexity" evidence="4">
    <location>
        <begin position="585"/>
        <end position="604"/>
    </location>
</feature>
<dbReference type="PANTHER" id="PTHR14791">
    <property type="entry name" value="BOMB/KIRA PROTEINS"/>
    <property type="match status" value="1"/>
</dbReference>
<evidence type="ECO:0000256" key="2">
    <source>
        <dbReference type="ARBA" id="ARBA00022490"/>
    </source>
</evidence>
<evidence type="ECO:0000256" key="5">
    <source>
        <dbReference type="SAM" id="SignalP"/>
    </source>
</evidence>
<dbReference type="Pfam" id="PF18436">
    <property type="entry name" value="HECW1_helix"/>
    <property type="match status" value="1"/>
</dbReference>
<evidence type="ECO:0000256" key="4">
    <source>
        <dbReference type="SAM" id="MobiDB-lite"/>
    </source>
</evidence>
<evidence type="ECO:0000313" key="8">
    <source>
        <dbReference type="Proteomes" id="UP001152759"/>
    </source>
</evidence>
<feature type="compositionally biased region" description="Polar residues" evidence="4">
    <location>
        <begin position="385"/>
        <end position="394"/>
    </location>
</feature>
<organism evidence="7 8">
    <name type="scientific">Bemisia tabaci</name>
    <name type="common">Sweetpotato whitefly</name>
    <name type="synonym">Aleurodes tabaci</name>
    <dbReference type="NCBI Taxonomy" id="7038"/>
    <lineage>
        <taxon>Eukaryota</taxon>
        <taxon>Metazoa</taxon>
        <taxon>Ecdysozoa</taxon>
        <taxon>Arthropoda</taxon>
        <taxon>Hexapoda</taxon>
        <taxon>Insecta</taxon>
        <taxon>Pterygota</taxon>
        <taxon>Neoptera</taxon>
        <taxon>Paraneoptera</taxon>
        <taxon>Hemiptera</taxon>
        <taxon>Sternorrhyncha</taxon>
        <taxon>Aleyrodoidea</taxon>
        <taxon>Aleyrodidae</taxon>
        <taxon>Aleyrodinae</taxon>
        <taxon>Bemisia</taxon>
    </lineage>
</organism>
<evidence type="ECO:0000313" key="7">
    <source>
        <dbReference type="EMBL" id="CAH0386846.1"/>
    </source>
</evidence>